<dbReference type="PROSITE" id="PS51186">
    <property type="entry name" value="GNAT"/>
    <property type="match status" value="1"/>
</dbReference>
<dbReference type="SUPFAM" id="SSF55729">
    <property type="entry name" value="Acyl-CoA N-acyltransferases (Nat)"/>
    <property type="match status" value="1"/>
</dbReference>
<dbReference type="Gene3D" id="3.40.630.30">
    <property type="match status" value="1"/>
</dbReference>
<dbReference type="RefSeq" id="WP_189329328.1">
    <property type="nucleotide sequence ID" value="NZ_AP023356.1"/>
</dbReference>
<dbReference type="PANTHER" id="PTHR43877:SF2">
    <property type="entry name" value="AMINOALKYLPHOSPHONATE N-ACETYLTRANSFERASE-RELATED"/>
    <property type="match status" value="1"/>
</dbReference>
<organism evidence="4 5">
    <name type="scientific">Actinoplanes ianthinogenes</name>
    <dbReference type="NCBI Taxonomy" id="122358"/>
    <lineage>
        <taxon>Bacteria</taxon>
        <taxon>Bacillati</taxon>
        <taxon>Actinomycetota</taxon>
        <taxon>Actinomycetes</taxon>
        <taxon>Micromonosporales</taxon>
        <taxon>Micromonosporaceae</taxon>
        <taxon>Actinoplanes</taxon>
    </lineage>
</organism>
<dbReference type="Pfam" id="PF00583">
    <property type="entry name" value="Acetyltransf_1"/>
    <property type="match status" value="1"/>
</dbReference>
<sequence>MSVTIKRVAAGDPGFGELARLFDEYRVHYGEMSDPAGTAAWLSEQLGSGRLRAAVAFGRVPGRAAGFVTSAVLPASLRLATFWFVRDLFVSPAERRGGTARALLDDVVTAARATGALRVSLQTEPDNLAALALYRAAGFHPVEGLTSLSLPLT</sequence>
<evidence type="ECO:0000313" key="5">
    <source>
        <dbReference type="Proteomes" id="UP000676967"/>
    </source>
</evidence>
<gene>
    <name evidence="4" type="ORF">Aiant_51110</name>
</gene>
<dbReference type="InterPro" id="IPR050832">
    <property type="entry name" value="Bact_Acetyltransf"/>
</dbReference>
<dbReference type="CDD" id="cd04301">
    <property type="entry name" value="NAT_SF"/>
    <property type="match status" value="1"/>
</dbReference>
<keyword evidence="1" id="KW-0808">Transferase</keyword>
<evidence type="ECO:0000259" key="3">
    <source>
        <dbReference type="PROSITE" id="PS51186"/>
    </source>
</evidence>
<accession>A0ABN6CIM9</accession>
<evidence type="ECO:0000313" key="4">
    <source>
        <dbReference type="EMBL" id="BCJ44454.1"/>
    </source>
</evidence>
<reference evidence="4 5" key="1">
    <citation type="submission" date="2020-08" db="EMBL/GenBank/DDBJ databases">
        <title>Whole genome shotgun sequence of Actinoplanes ianthinogenes NBRC 13996.</title>
        <authorList>
            <person name="Komaki H."/>
            <person name="Tamura T."/>
        </authorList>
    </citation>
    <scope>NUCLEOTIDE SEQUENCE [LARGE SCALE GENOMIC DNA]</scope>
    <source>
        <strain evidence="4 5">NBRC 13996</strain>
    </source>
</reference>
<keyword evidence="2" id="KW-0012">Acyltransferase</keyword>
<feature type="domain" description="N-acetyltransferase" evidence="3">
    <location>
        <begin position="3"/>
        <end position="153"/>
    </location>
</feature>
<dbReference type="Proteomes" id="UP000676967">
    <property type="component" value="Chromosome"/>
</dbReference>
<dbReference type="InterPro" id="IPR000182">
    <property type="entry name" value="GNAT_dom"/>
</dbReference>
<keyword evidence="5" id="KW-1185">Reference proteome</keyword>
<protein>
    <submittedName>
        <fullName evidence="4">N-acetyltransferase</fullName>
    </submittedName>
</protein>
<evidence type="ECO:0000256" key="2">
    <source>
        <dbReference type="ARBA" id="ARBA00023315"/>
    </source>
</evidence>
<dbReference type="EMBL" id="AP023356">
    <property type="protein sequence ID" value="BCJ44454.1"/>
    <property type="molecule type" value="Genomic_DNA"/>
</dbReference>
<evidence type="ECO:0000256" key="1">
    <source>
        <dbReference type="ARBA" id="ARBA00022679"/>
    </source>
</evidence>
<name>A0ABN6CIM9_9ACTN</name>
<dbReference type="InterPro" id="IPR016181">
    <property type="entry name" value="Acyl_CoA_acyltransferase"/>
</dbReference>
<proteinExistence type="predicted"/>
<dbReference type="PANTHER" id="PTHR43877">
    <property type="entry name" value="AMINOALKYLPHOSPHONATE N-ACETYLTRANSFERASE-RELATED-RELATED"/>
    <property type="match status" value="1"/>
</dbReference>